<evidence type="ECO:0000313" key="2">
    <source>
        <dbReference type="EMBL" id="KAH0967564.1"/>
    </source>
</evidence>
<keyword evidence="3" id="KW-1185">Reference proteome</keyword>
<keyword evidence="1" id="KW-0732">Signal</keyword>
<name>A0A9P8SMR0_9HYPO</name>
<dbReference type="EMBL" id="JAIZPD010000001">
    <property type="protein sequence ID" value="KAH0967564.1"/>
    <property type="molecule type" value="Genomic_DNA"/>
</dbReference>
<dbReference type="Proteomes" id="UP000824596">
    <property type="component" value="Unassembled WGS sequence"/>
</dbReference>
<feature type="signal peptide" evidence="1">
    <location>
        <begin position="1"/>
        <end position="16"/>
    </location>
</feature>
<gene>
    <name evidence="2" type="ORF">HRG_00206</name>
</gene>
<sequence length="81" mass="8771">MKFLAVVAALSSFAAAGTVGERSAYECTPGTYQCLDQSGWQVCDVSGKWVFAGNCPPKTVCRFYEPSKSPYCIPHDPGYSH</sequence>
<dbReference type="RefSeq" id="XP_044725077.1">
    <property type="nucleotide sequence ID" value="XM_044858677.1"/>
</dbReference>
<protein>
    <submittedName>
        <fullName evidence="2">Uncharacterized protein</fullName>
    </submittedName>
</protein>
<reference evidence="2" key="1">
    <citation type="submission" date="2021-09" db="EMBL/GenBank/DDBJ databases">
        <title>A high-quality genome of the endoparasitic fungus Hirsutella rhossiliensis with a comparison of Hirsutella genomes reveals transposable elements contributing to genome size variation.</title>
        <authorList>
            <person name="Lin R."/>
            <person name="Jiao Y."/>
            <person name="Sun X."/>
            <person name="Ling J."/>
            <person name="Xie B."/>
            <person name="Cheng X."/>
        </authorList>
    </citation>
    <scope>NUCLEOTIDE SEQUENCE</scope>
    <source>
        <strain evidence="2">HR02</strain>
    </source>
</reference>
<feature type="chain" id="PRO_5040204873" evidence="1">
    <location>
        <begin position="17"/>
        <end position="81"/>
    </location>
</feature>
<dbReference type="OrthoDB" id="4611802at2759"/>
<evidence type="ECO:0000256" key="1">
    <source>
        <dbReference type="SAM" id="SignalP"/>
    </source>
</evidence>
<dbReference type="AlphaFoldDB" id="A0A9P8SMR0"/>
<organism evidence="2 3">
    <name type="scientific">Hirsutella rhossiliensis</name>
    <dbReference type="NCBI Taxonomy" id="111463"/>
    <lineage>
        <taxon>Eukaryota</taxon>
        <taxon>Fungi</taxon>
        <taxon>Dikarya</taxon>
        <taxon>Ascomycota</taxon>
        <taxon>Pezizomycotina</taxon>
        <taxon>Sordariomycetes</taxon>
        <taxon>Hypocreomycetidae</taxon>
        <taxon>Hypocreales</taxon>
        <taxon>Ophiocordycipitaceae</taxon>
        <taxon>Hirsutella</taxon>
    </lineage>
</organism>
<proteinExistence type="predicted"/>
<evidence type="ECO:0000313" key="3">
    <source>
        <dbReference type="Proteomes" id="UP000824596"/>
    </source>
</evidence>
<accession>A0A9P8SMR0</accession>
<dbReference type="GeneID" id="68349335"/>
<comment type="caution">
    <text evidence="2">The sequence shown here is derived from an EMBL/GenBank/DDBJ whole genome shotgun (WGS) entry which is preliminary data.</text>
</comment>